<accession>A0A495E7U1</accession>
<dbReference type="EMBL" id="RBIR01000012">
    <property type="protein sequence ID" value="RKR12639.1"/>
    <property type="molecule type" value="Genomic_DNA"/>
</dbReference>
<organism evidence="1 2">
    <name type="scientific">Arthrobacter oryzae</name>
    <dbReference type="NCBI Taxonomy" id="409290"/>
    <lineage>
        <taxon>Bacteria</taxon>
        <taxon>Bacillati</taxon>
        <taxon>Actinomycetota</taxon>
        <taxon>Actinomycetes</taxon>
        <taxon>Micrococcales</taxon>
        <taxon>Micrococcaceae</taxon>
        <taxon>Arthrobacter</taxon>
    </lineage>
</organism>
<protein>
    <recommendedName>
        <fullName evidence="3">DUF3800 domain-containing protein</fullName>
    </recommendedName>
</protein>
<dbReference type="Proteomes" id="UP000276055">
    <property type="component" value="Unassembled WGS sequence"/>
</dbReference>
<dbReference type="RefSeq" id="WP_147429659.1">
    <property type="nucleotide sequence ID" value="NZ_RBIR01000012.1"/>
</dbReference>
<evidence type="ECO:0008006" key="3">
    <source>
        <dbReference type="Google" id="ProtNLM"/>
    </source>
</evidence>
<comment type="caution">
    <text evidence="1">The sequence shown here is derived from an EMBL/GenBank/DDBJ whole genome shotgun (WGS) entry which is preliminary data.</text>
</comment>
<name>A0A495E7U1_9MICC</name>
<evidence type="ECO:0000313" key="2">
    <source>
        <dbReference type="Proteomes" id="UP000276055"/>
    </source>
</evidence>
<reference evidence="1 2" key="1">
    <citation type="submission" date="2018-10" db="EMBL/GenBank/DDBJ databases">
        <title>Genomic Encyclopedia of Type Strains, Phase IV (KMG-IV): sequencing the most valuable type-strain genomes for metagenomic binning, comparative biology and taxonomic classification.</title>
        <authorList>
            <person name="Goeker M."/>
        </authorList>
    </citation>
    <scope>NUCLEOTIDE SEQUENCE [LARGE SCALE GENOMIC DNA]</scope>
    <source>
        <strain evidence="1 2">DSM 25586</strain>
    </source>
</reference>
<gene>
    <name evidence="1" type="ORF">C8D78_3741</name>
</gene>
<evidence type="ECO:0000313" key="1">
    <source>
        <dbReference type="EMBL" id="RKR12639.1"/>
    </source>
</evidence>
<proteinExistence type="predicted"/>
<sequence length="272" mass="31139">MAVTLNLPQVYSFADESEYKIPWKEGKGDRRIRYIYAVGAVVVEGDESLSGLLEKLSDLRQEAIHDPSIRNHEESARLKSSGWHLTEDQISTAVPLWQFMGSSTGFKYHYRFVESLQKIDGAKLSRVYAVLHATIVRDLVRRYRYNPAIEFAFEEFTDLNSKFKRLVEFCAQPVEELEGKMPRTKVVRKGESDLSSVADYMILGISRLIGQNEIECEKSVGCDGHCRTSLFEWSGRTLGHLDSTNLHFRNFESIRDSMSSLYRTRLHTGVLS</sequence>
<dbReference type="OrthoDB" id="9921477at2"/>
<dbReference type="AlphaFoldDB" id="A0A495E7U1"/>